<comment type="pathway">
    <text evidence="1">Amino-acid biosynthesis; L-cysteine biosynthesis; L-cysteine from L-serine: step 1/2.</text>
</comment>
<dbReference type="InterPro" id="IPR053376">
    <property type="entry name" value="Serine_acetyltransferase"/>
</dbReference>
<dbReference type="FunFam" id="2.160.10.10:FF:000007">
    <property type="entry name" value="Serine acetyltransferase"/>
    <property type="match status" value="1"/>
</dbReference>
<name>A0A919CWE6_9ACTN</name>
<dbReference type="PANTHER" id="PTHR42811">
    <property type="entry name" value="SERINE ACETYLTRANSFERASE"/>
    <property type="match status" value="1"/>
</dbReference>
<protein>
    <recommendedName>
        <fullName evidence="4 11">Serine acetyltransferase</fullName>
        <ecNumber evidence="3 11">2.3.1.30</ecNumber>
    </recommendedName>
</protein>
<dbReference type="Proteomes" id="UP000608955">
    <property type="component" value="Unassembled WGS sequence"/>
</dbReference>
<reference evidence="13" key="1">
    <citation type="journal article" date="2014" name="Int. J. Syst. Evol. Microbiol.">
        <title>Complete genome sequence of Corynebacterium casei LMG S-19264T (=DSM 44701T), isolated from a smear-ripened cheese.</title>
        <authorList>
            <consortium name="US DOE Joint Genome Institute (JGI-PGF)"/>
            <person name="Walter F."/>
            <person name="Albersmeier A."/>
            <person name="Kalinowski J."/>
            <person name="Ruckert C."/>
        </authorList>
    </citation>
    <scope>NUCLEOTIDE SEQUENCE</scope>
    <source>
        <strain evidence="13">JCM 4654</strain>
    </source>
</reference>
<dbReference type="EC" id="2.3.1.30" evidence="3 11"/>
<keyword evidence="9 11" id="KW-0012">Acyltransferase</keyword>
<keyword evidence="7" id="KW-0677">Repeat</keyword>
<dbReference type="AlphaFoldDB" id="A0A919CWE6"/>
<keyword evidence="14" id="KW-1185">Reference proteome</keyword>
<evidence type="ECO:0000256" key="12">
    <source>
        <dbReference type="SAM" id="MobiDB-lite"/>
    </source>
</evidence>
<dbReference type="SUPFAM" id="SSF51161">
    <property type="entry name" value="Trimeric LpxA-like enzymes"/>
    <property type="match status" value="1"/>
</dbReference>
<feature type="region of interest" description="Disordered" evidence="12">
    <location>
        <begin position="168"/>
        <end position="196"/>
    </location>
</feature>
<evidence type="ECO:0000256" key="9">
    <source>
        <dbReference type="ARBA" id="ARBA00023315"/>
    </source>
</evidence>
<dbReference type="Gene3D" id="2.160.10.10">
    <property type="entry name" value="Hexapeptide repeat proteins"/>
    <property type="match status" value="1"/>
</dbReference>
<dbReference type="PIRSF" id="PIRSF000441">
    <property type="entry name" value="CysE"/>
    <property type="match status" value="1"/>
</dbReference>
<evidence type="ECO:0000256" key="5">
    <source>
        <dbReference type="ARBA" id="ARBA00022605"/>
    </source>
</evidence>
<comment type="caution">
    <text evidence="13">The sequence shown here is derived from an EMBL/GenBank/DDBJ whole genome shotgun (WGS) entry which is preliminary data.</text>
</comment>
<keyword evidence="8" id="KW-0198">Cysteine biosynthesis</keyword>
<evidence type="ECO:0000256" key="6">
    <source>
        <dbReference type="ARBA" id="ARBA00022679"/>
    </source>
</evidence>
<dbReference type="RefSeq" id="WP_190178908.1">
    <property type="nucleotide sequence ID" value="NZ_BMVF01000009.1"/>
</dbReference>
<comment type="similarity">
    <text evidence="2 11">Belongs to the transferase hexapeptide repeat family.</text>
</comment>
<organism evidence="13 14">
    <name type="scientific">Streptomyces naganishii JCM 4654</name>
    <dbReference type="NCBI Taxonomy" id="1306179"/>
    <lineage>
        <taxon>Bacteria</taxon>
        <taxon>Bacillati</taxon>
        <taxon>Actinomycetota</taxon>
        <taxon>Actinomycetes</taxon>
        <taxon>Kitasatosporales</taxon>
        <taxon>Streptomycetaceae</taxon>
        <taxon>Streptomyces</taxon>
    </lineage>
</organism>
<evidence type="ECO:0000256" key="3">
    <source>
        <dbReference type="ARBA" id="ARBA00013266"/>
    </source>
</evidence>
<evidence type="ECO:0000256" key="4">
    <source>
        <dbReference type="ARBA" id="ARBA00018522"/>
    </source>
</evidence>
<evidence type="ECO:0000256" key="2">
    <source>
        <dbReference type="ARBA" id="ARBA00007274"/>
    </source>
</evidence>
<dbReference type="InterPro" id="IPR018357">
    <property type="entry name" value="Hexapep_transf_CS"/>
</dbReference>
<reference evidence="13" key="2">
    <citation type="submission" date="2020-09" db="EMBL/GenBank/DDBJ databases">
        <authorList>
            <person name="Sun Q."/>
            <person name="Ohkuma M."/>
        </authorList>
    </citation>
    <scope>NUCLEOTIDE SEQUENCE</scope>
    <source>
        <strain evidence="13">JCM 4654</strain>
    </source>
</reference>
<keyword evidence="5" id="KW-0028">Amino-acid biosynthesis</keyword>
<dbReference type="EMBL" id="BMVF01000009">
    <property type="protein sequence ID" value="GHD90730.1"/>
    <property type="molecule type" value="Genomic_DNA"/>
</dbReference>
<dbReference type="GO" id="GO:0005737">
    <property type="term" value="C:cytoplasm"/>
    <property type="evidence" value="ECO:0007669"/>
    <property type="project" value="InterPro"/>
</dbReference>
<dbReference type="InterPro" id="IPR045304">
    <property type="entry name" value="LbH_SAT"/>
</dbReference>
<evidence type="ECO:0000256" key="1">
    <source>
        <dbReference type="ARBA" id="ARBA00004876"/>
    </source>
</evidence>
<dbReference type="CDD" id="cd03354">
    <property type="entry name" value="LbH_SAT"/>
    <property type="match status" value="1"/>
</dbReference>
<sequence>MILEDLRTACRKDPALHGAHVVEVLLYPGLWAIWSHRVAHRLHRLGLPLLPRLVSQLSRALTGIEIHPGAVIGRRFFIDHGMGVVIGETAVVGDDVMLYHRVTLGGTGWWTDTPGARRHPVVGDRVVLGVGATVLGPVRVGHDTVVGAHSLVLSDVAAHSSVRAAQSGALVRTRDARAAAHRTTAPRPEPTRKAAP</sequence>
<proteinExistence type="inferred from homology"/>
<evidence type="ECO:0000256" key="8">
    <source>
        <dbReference type="ARBA" id="ARBA00023192"/>
    </source>
</evidence>
<dbReference type="InterPro" id="IPR011004">
    <property type="entry name" value="Trimer_LpxA-like_sf"/>
</dbReference>
<keyword evidence="6 11" id="KW-0808">Transferase</keyword>
<comment type="catalytic activity">
    <reaction evidence="10 11">
        <text>L-serine + acetyl-CoA = O-acetyl-L-serine + CoA</text>
        <dbReference type="Rhea" id="RHEA:24560"/>
        <dbReference type="ChEBI" id="CHEBI:33384"/>
        <dbReference type="ChEBI" id="CHEBI:57287"/>
        <dbReference type="ChEBI" id="CHEBI:57288"/>
        <dbReference type="ChEBI" id="CHEBI:58340"/>
        <dbReference type="EC" id="2.3.1.30"/>
    </reaction>
</comment>
<evidence type="ECO:0000256" key="11">
    <source>
        <dbReference type="PIRNR" id="PIRNR000441"/>
    </source>
</evidence>
<dbReference type="GO" id="GO:0009001">
    <property type="term" value="F:serine O-acetyltransferase activity"/>
    <property type="evidence" value="ECO:0007669"/>
    <property type="project" value="UniProtKB-EC"/>
</dbReference>
<dbReference type="PROSITE" id="PS00101">
    <property type="entry name" value="HEXAPEP_TRANSFERASES"/>
    <property type="match status" value="1"/>
</dbReference>
<dbReference type="Gene3D" id="1.10.3130.10">
    <property type="entry name" value="serine acetyltransferase, domain 1"/>
    <property type="match status" value="1"/>
</dbReference>
<dbReference type="InterPro" id="IPR005881">
    <property type="entry name" value="Ser_O-AcTrfase"/>
</dbReference>
<gene>
    <name evidence="13" type="ORF">GCM10010508_36470</name>
</gene>
<evidence type="ECO:0000256" key="10">
    <source>
        <dbReference type="ARBA" id="ARBA00049486"/>
    </source>
</evidence>
<dbReference type="NCBIfam" id="NF041874">
    <property type="entry name" value="EPS_EpsC"/>
    <property type="match status" value="1"/>
</dbReference>
<dbReference type="InterPro" id="IPR042122">
    <property type="entry name" value="Ser_AcTrfase_N_sf"/>
</dbReference>
<accession>A0A919CWE6</accession>
<evidence type="ECO:0000313" key="14">
    <source>
        <dbReference type="Proteomes" id="UP000608955"/>
    </source>
</evidence>
<dbReference type="GO" id="GO:0006535">
    <property type="term" value="P:cysteine biosynthetic process from serine"/>
    <property type="evidence" value="ECO:0007669"/>
    <property type="project" value="InterPro"/>
</dbReference>
<evidence type="ECO:0000256" key="7">
    <source>
        <dbReference type="ARBA" id="ARBA00022737"/>
    </source>
</evidence>
<evidence type="ECO:0000313" key="13">
    <source>
        <dbReference type="EMBL" id="GHD90730.1"/>
    </source>
</evidence>